<gene>
    <name evidence="5" type="ORF">AAG570_000120</name>
</gene>
<evidence type="ECO:0000256" key="2">
    <source>
        <dbReference type="ARBA" id="ARBA00022801"/>
    </source>
</evidence>
<evidence type="ECO:0000259" key="4">
    <source>
        <dbReference type="PROSITE" id="PS50263"/>
    </source>
</evidence>
<keyword evidence="3" id="KW-0812">Transmembrane</keyword>
<name>A0ABD0ZD33_9HEMI</name>
<feature type="transmembrane region" description="Helical" evidence="3">
    <location>
        <begin position="356"/>
        <end position="373"/>
    </location>
</feature>
<organism evidence="5 6">
    <name type="scientific">Ranatra chinensis</name>
    <dbReference type="NCBI Taxonomy" id="642074"/>
    <lineage>
        <taxon>Eukaryota</taxon>
        <taxon>Metazoa</taxon>
        <taxon>Ecdysozoa</taxon>
        <taxon>Arthropoda</taxon>
        <taxon>Hexapoda</taxon>
        <taxon>Insecta</taxon>
        <taxon>Pterygota</taxon>
        <taxon>Neoptera</taxon>
        <taxon>Paraneoptera</taxon>
        <taxon>Hemiptera</taxon>
        <taxon>Heteroptera</taxon>
        <taxon>Panheteroptera</taxon>
        <taxon>Nepomorpha</taxon>
        <taxon>Nepidae</taxon>
        <taxon>Ranatrinae</taxon>
        <taxon>Ranatra</taxon>
    </lineage>
</organism>
<dbReference type="Gene3D" id="3.60.110.10">
    <property type="entry name" value="Carbon-nitrogen hydrolase"/>
    <property type="match status" value="1"/>
</dbReference>
<feature type="domain" description="CN hydrolase" evidence="4">
    <location>
        <begin position="1"/>
        <end position="167"/>
    </location>
</feature>
<evidence type="ECO:0000313" key="5">
    <source>
        <dbReference type="EMBL" id="KAL1140188.1"/>
    </source>
</evidence>
<dbReference type="GO" id="GO:0016787">
    <property type="term" value="F:hydrolase activity"/>
    <property type="evidence" value="ECO:0007669"/>
    <property type="project" value="UniProtKB-KW"/>
</dbReference>
<dbReference type="PANTHER" id="PTHR10609">
    <property type="entry name" value="BIOTINIDASE-RELATED"/>
    <property type="match status" value="1"/>
</dbReference>
<dbReference type="InterPro" id="IPR043957">
    <property type="entry name" value="Vanin_C"/>
</dbReference>
<comment type="caution">
    <text evidence="5">The sequence shown here is derived from an EMBL/GenBank/DDBJ whole genome shotgun (WGS) entry which is preliminary data.</text>
</comment>
<dbReference type="Pfam" id="PF00795">
    <property type="entry name" value="CN_hydrolase"/>
    <property type="match status" value="1"/>
</dbReference>
<dbReference type="InterPro" id="IPR003010">
    <property type="entry name" value="C-N_Hydrolase"/>
</dbReference>
<dbReference type="InterPro" id="IPR036526">
    <property type="entry name" value="C-N_Hydrolase_sf"/>
</dbReference>
<comment type="similarity">
    <text evidence="1">Belongs to the carbon-nitrogen hydrolase superfamily. BTD/VNN family.</text>
</comment>
<evidence type="ECO:0000256" key="1">
    <source>
        <dbReference type="ARBA" id="ARBA00008225"/>
    </source>
</evidence>
<keyword evidence="6" id="KW-1185">Reference proteome</keyword>
<evidence type="ECO:0000256" key="3">
    <source>
        <dbReference type="SAM" id="Phobius"/>
    </source>
</evidence>
<dbReference type="Pfam" id="PF19018">
    <property type="entry name" value="Vanin_C"/>
    <property type="match status" value="1"/>
</dbReference>
<evidence type="ECO:0000313" key="6">
    <source>
        <dbReference type="Proteomes" id="UP001558652"/>
    </source>
</evidence>
<dbReference type="PANTHER" id="PTHR10609:SF14">
    <property type="entry name" value="BIOTINIDASE"/>
    <property type="match status" value="1"/>
</dbReference>
<dbReference type="InterPro" id="IPR040154">
    <property type="entry name" value="Biotinidase/VNN"/>
</dbReference>
<keyword evidence="3" id="KW-0472">Membrane</keyword>
<keyword evidence="2" id="KW-0378">Hydrolase</keyword>
<dbReference type="AlphaFoldDB" id="A0ABD0ZD33"/>
<dbReference type="Proteomes" id="UP001558652">
    <property type="component" value="Unassembled WGS sequence"/>
</dbReference>
<accession>A0ABD0ZD33</accession>
<protein>
    <recommendedName>
        <fullName evidence="4">CN hydrolase domain-containing protein</fullName>
    </recommendedName>
</protein>
<dbReference type="SUPFAM" id="SSF56317">
    <property type="entry name" value="Carbon-nitrogen hydrolase"/>
    <property type="match status" value="1"/>
</dbReference>
<dbReference type="PROSITE" id="PS50263">
    <property type="entry name" value="CN_HYDROLASE"/>
    <property type="match status" value="1"/>
</dbReference>
<keyword evidence="3" id="KW-1133">Transmembrane helix</keyword>
<dbReference type="EMBL" id="JBFDAA010000001">
    <property type="protein sequence ID" value="KAL1140188.1"/>
    <property type="molecule type" value="Genomic_DNA"/>
</dbReference>
<sequence>MYVVVNLLEESTSQNGSPTRYNTNVVFDREGTVIARYRKYNLYDEPYVNSTESPEHSFFDTDFGVRFGVFTCFDILFKEPGLTLWRQYNVTDFVYPTAWFSKLPHLTAIGVQWGWSYATGATLLASGENSVRQSHSGSGIYRGAAPPLAYRLADVDGSFMLLATLPKTGRSFTIMLNCYSRGVNYVVNRTLCQGKFCCHFYAEVSVNIGPRDATLLRGDDFQFFRYEYMMAVFDGVRDFHGQGTGGSQVCGIVACLEGELCRRDGDMALAEVTMAGSFQGEHSFIAPNIFLASHSAHRFGQLPTPPTFNFVKSPKPNGKVSASLQFGFNASLISASIYSRVFDRDGQPPSTAGSSTGTWSFLLCVAISLVFLLRSSRTH</sequence>
<reference evidence="5 6" key="1">
    <citation type="submission" date="2024-07" db="EMBL/GenBank/DDBJ databases">
        <title>Chromosome-level genome assembly of the water stick insect Ranatra chinensis (Heteroptera: Nepidae).</title>
        <authorList>
            <person name="Liu X."/>
        </authorList>
    </citation>
    <scope>NUCLEOTIDE SEQUENCE [LARGE SCALE GENOMIC DNA]</scope>
    <source>
        <strain evidence="5">Cailab_2021Rc</strain>
        <tissue evidence="5">Muscle</tissue>
    </source>
</reference>
<proteinExistence type="inferred from homology"/>